<accession>A0A6N2AUC2</accession>
<dbReference type="PANTHER" id="PTHR36264:SF7">
    <property type="entry name" value="TF-B3 DOMAIN-CONTAINING PROTEIN"/>
    <property type="match status" value="1"/>
</dbReference>
<dbReference type="EMBL" id="RXGB01011831">
    <property type="protein sequence ID" value="TMW83443.1"/>
    <property type="molecule type" value="Genomic_DNA"/>
</dbReference>
<organism evidence="1">
    <name type="scientific">Solanum chilense</name>
    <name type="common">Tomato</name>
    <name type="synonym">Lycopersicon chilense</name>
    <dbReference type="NCBI Taxonomy" id="4083"/>
    <lineage>
        <taxon>Eukaryota</taxon>
        <taxon>Viridiplantae</taxon>
        <taxon>Streptophyta</taxon>
        <taxon>Embryophyta</taxon>
        <taxon>Tracheophyta</taxon>
        <taxon>Spermatophyta</taxon>
        <taxon>Magnoliopsida</taxon>
        <taxon>eudicotyledons</taxon>
        <taxon>Gunneridae</taxon>
        <taxon>Pentapetalae</taxon>
        <taxon>asterids</taxon>
        <taxon>lamiids</taxon>
        <taxon>Solanales</taxon>
        <taxon>Solanaceae</taxon>
        <taxon>Solanoideae</taxon>
        <taxon>Solaneae</taxon>
        <taxon>Solanum</taxon>
        <taxon>Solanum subgen. Lycopersicon</taxon>
    </lineage>
</organism>
<evidence type="ECO:0000313" key="1">
    <source>
        <dbReference type="EMBL" id="TMW83443.1"/>
    </source>
</evidence>
<comment type="caution">
    <text evidence="1">The sequence shown here is derived from an EMBL/GenBank/DDBJ whole genome shotgun (WGS) entry which is preliminary data.</text>
</comment>
<feature type="non-terminal residue" evidence="1">
    <location>
        <position position="616"/>
    </location>
</feature>
<name>A0A6N2AUC2_SOLCI</name>
<dbReference type="AlphaFoldDB" id="A0A6N2AUC2"/>
<sequence>MANEEAPVWKKKIFTEEEEACRVNNTSPVKTRELVEIGSPLKFDCNDPWKIKKEITSHVLEEGNLVISHSETFDYILPYWSLENAKQLVNGEMKRVAMGDVIDATTCNEDAGLLFRKLPNHDDYSLSVKDLFNIHRLGIGDKIGLYWDPRFQMFMFIILSKVCKKKTFFLGELIETDPVQTIHSDNVKHMTKKITSQDIASGELQISSFDMFDYILPYWDLEKARSLVNGTAVIVGLWDLTENKYGRTNRYKGVSFTFRKLDDLTYSLSFMALINDRGLGVGDEIWLCWNPIFSKFIFKLISKVCRKKIFANIPGVMTRELTVTTDLPTIFDSSNIKYIGKHITHQNITQGTLEISLSQTCEYILPYWKLDKVKSLVNGNMERVGVWDVTEEMYGRTNRYEDVSFTFRKTNDLKYSLSFMVLINDRGLGVGDEIWLCWNPIVSKFIFKVISKVCRKKIFSNTAQELKETTDPPIQFYMSNICRRYLRKHITHQNITQGILEISSSETSEYILPYWKLDEAKSLVNGNVVRVGVWDVTDEKYGRNKMYEDASIAFRKLDDLKYSLSCMTLINDCGLGVGDEIGLCWNPIISKFEFKLISRAELLEMVVLSCLTTITL</sequence>
<gene>
    <name evidence="1" type="ORF">EJD97_001654</name>
</gene>
<protein>
    <submittedName>
        <fullName evidence="1">Uncharacterized protein</fullName>
    </submittedName>
</protein>
<reference evidence="1" key="1">
    <citation type="submission" date="2019-05" db="EMBL/GenBank/DDBJ databases">
        <title>The de novo reference genome and transcriptome assemblies of the wild tomato species Solanum chilense.</title>
        <authorList>
            <person name="Stam R."/>
            <person name="Nosenko T."/>
            <person name="Hoerger A.C."/>
            <person name="Stephan W."/>
            <person name="Seidel M.A."/>
            <person name="Kuhn J.M.M."/>
            <person name="Haberer G."/>
            <person name="Tellier A."/>
        </authorList>
    </citation>
    <scope>NUCLEOTIDE SEQUENCE</scope>
    <source>
        <tissue evidence="1">Mature leaves</tissue>
    </source>
</reference>
<dbReference type="PANTHER" id="PTHR36264">
    <property type="entry name" value="SET DOMAIN-CONTAINING PROTEIN"/>
    <property type="match status" value="1"/>
</dbReference>
<proteinExistence type="predicted"/>